<dbReference type="GeneID" id="85315327"/>
<sequence>MATWPESQQRPPSFTTSPGPASPPSRGRAYVEYIDPADAAILSDPSFTPHPDSFAALRFSARYSLHPDGRRRLQPVELCFHDDWDAHPERPVSLHFGNGDAVTRHECPPPNLPAPVPPGAIVEAGIVDVGDAVLSSIEEEDIHDAGDGWDASVAGDNGRMSLSPSPSPGSRFSPSPSPHHRLDRFEQVRSHISWRTLAVALGVAIAAAAACLGRQPAPVCAVEVEIVDNIAVLDLPSRLVNLQSRFGSIGKSIATAAPYLNPDQVGEFASAMTALRLALAGYYRALAQHTETDLASGAQTIVFDYNHLARESDLFSASISQASELWVPVDASLRGQWARMQAVDTWSNAHHLDLLSPWVWWGPLIDGEPIDGAYLLSNTNFTAGEELLRILPLRTSSAPPPSIIRQILAMYRASATTGMRASVKHPAMTPCEFCAAADDTLHPACQDTATSSPLANYAAQLRRRLPPLALYADMDPHDLPPLFGSDADAGMLPDRFPGEPDLFALGRHLASAAASAEEIVGIAAGVVGGVDADGKGHERVCAKWRDSLSSTDGHASHWGFGQEFKAVVEYDFVAYTGESSVVSRVGQWLTPWWSTPDNLLRRRRALFNRFSSTELAFDDNNPPDTPYLRIAAHVLSTQTNLSDPAITAITAKITSLYSSSRLAAARAAVALALCGNPSLPPPAAEQEMEISLLPATSGASTLLSGPIHAQIDALEQAFAVFRDVCAGAAELVGQLDGLGRGEGWVRVVVGVDGNLEQIGEAGGRRLTATVSRTFLVLAHPTDQAAVFAEEGERLVGEGGEVDGLYAGAVGRRRGEGEGVVGEWWEGLGEGEEEAGELRLLDGRVVRVRPVVEREVLERMGGLLETVRCVGETAEEEEDGGDD</sequence>
<keyword evidence="3" id="KW-1185">Reference proteome</keyword>
<dbReference type="Proteomes" id="UP001244011">
    <property type="component" value="Unassembled WGS sequence"/>
</dbReference>
<feature type="region of interest" description="Disordered" evidence="1">
    <location>
        <begin position="145"/>
        <end position="180"/>
    </location>
</feature>
<comment type="caution">
    <text evidence="2">The sequence shown here is derived from an EMBL/GenBank/DDBJ whole genome shotgun (WGS) entry which is preliminary data.</text>
</comment>
<evidence type="ECO:0000313" key="3">
    <source>
        <dbReference type="Proteomes" id="UP001244011"/>
    </source>
</evidence>
<dbReference type="RefSeq" id="XP_060278360.1">
    <property type="nucleotide sequence ID" value="XM_060432140.1"/>
</dbReference>
<proteinExistence type="predicted"/>
<accession>A0AAJ0FCI3</accession>
<feature type="region of interest" description="Disordered" evidence="1">
    <location>
        <begin position="1"/>
        <end position="28"/>
    </location>
</feature>
<dbReference type="EMBL" id="MU839042">
    <property type="protein sequence ID" value="KAK1762147.1"/>
    <property type="molecule type" value="Genomic_DNA"/>
</dbReference>
<dbReference type="AlphaFoldDB" id="A0AAJ0FCI3"/>
<gene>
    <name evidence="2" type="ORF">QBC33DRAFT_602099</name>
</gene>
<feature type="compositionally biased region" description="Low complexity" evidence="1">
    <location>
        <begin position="161"/>
        <end position="174"/>
    </location>
</feature>
<evidence type="ECO:0000256" key="1">
    <source>
        <dbReference type="SAM" id="MobiDB-lite"/>
    </source>
</evidence>
<reference evidence="2" key="1">
    <citation type="submission" date="2023-06" db="EMBL/GenBank/DDBJ databases">
        <title>Genome-scale phylogeny and comparative genomics of the fungal order Sordariales.</title>
        <authorList>
            <consortium name="Lawrence Berkeley National Laboratory"/>
            <person name="Hensen N."/>
            <person name="Bonometti L."/>
            <person name="Westerberg I."/>
            <person name="Brannstrom I.O."/>
            <person name="Guillou S."/>
            <person name="Cros-Aarteil S."/>
            <person name="Calhoun S."/>
            <person name="Haridas S."/>
            <person name="Kuo A."/>
            <person name="Mondo S."/>
            <person name="Pangilinan J."/>
            <person name="Riley R."/>
            <person name="Labutti K."/>
            <person name="Andreopoulos B."/>
            <person name="Lipzen A."/>
            <person name="Chen C."/>
            <person name="Yanf M."/>
            <person name="Daum C."/>
            <person name="Ng V."/>
            <person name="Clum A."/>
            <person name="Steindorff A."/>
            <person name="Ohm R."/>
            <person name="Martin F."/>
            <person name="Silar P."/>
            <person name="Natvig D."/>
            <person name="Lalanne C."/>
            <person name="Gautier V."/>
            <person name="Ament-Velasquez S.L."/>
            <person name="Kruys A."/>
            <person name="Hutchinson M.I."/>
            <person name="Powell A.J."/>
            <person name="Barry K."/>
            <person name="Miller A.N."/>
            <person name="Grigoriev I.V."/>
            <person name="Debuchy R."/>
            <person name="Gladieux P."/>
            <person name="Thoren M.H."/>
            <person name="Johannesson H."/>
        </authorList>
    </citation>
    <scope>NUCLEOTIDE SEQUENCE</scope>
    <source>
        <strain evidence="2">8032-3</strain>
    </source>
</reference>
<evidence type="ECO:0000313" key="2">
    <source>
        <dbReference type="EMBL" id="KAK1762147.1"/>
    </source>
</evidence>
<protein>
    <submittedName>
        <fullName evidence="2">Uncharacterized protein</fullName>
    </submittedName>
</protein>
<organism evidence="2 3">
    <name type="scientific">Phialemonium atrogriseum</name>
    <dbReference type="NCBI Taxonomy" id="1093897"/>
    <lineage>
        <taxon>Eukaryota</taxon>
        <taxon>Fungi</taxon>
        <taxon>Dikarya</taxon>
        <taxon>Ascomycota</taxon>
        <taxon>Pezizomycotina</taxon>
        <taxon>Sordariomycetes</taxon>
        <taxon>Sordariomycetidae</taxon>
        <taxon>Cephalothecales</taxon>
        <taxon>Cephalothecaceae</taxon>
        <taxon>Phialemonium</taxon>
    </lineage>
</organism>
<feature type="compositionally biased region" description="Polar residues" evidence="1">
    <location>
        <begin position="1"/>
        <end position="10"/>
    </location>
</feature>
<feature type="compositionally biased region" description="Low complexity" evidence="1">
    <location>
        <begin position="11"/>
        <end position="28"/>
    </location>
</feature>
<name>A0AAJ0FCI3_9PEZI</name>